<proteinExistence type="predicted"/>
<protein>
    <submittedName>
        <fullName evidence="2">Phosphoheptose isomerase</fullName>
        <ecNumber evidence="2">5.3.1.28</ecNumber>
    </submittedName>
</protein>
<organism evidence="2 3">
    <name type="scientific">Rhizobium etli bv. mimosae str. IE4771</name>
    <dbReference type="NCBI Taxonomy" id="1432050"/>
    <lineage>
        <taxon>Bacteria</taxon>
        <taxon>Pseudomonadati</taxon>
        <taxon>Pseudomonadota</taxon>
        <taxon>Alphaproteobacteria</taxon>
        <taxon>Hyphomicrobiales</taxon>
        <taxon>Rhizobiaceae</taxon>
        <taxon>Rhizobium/Agrobacterium group</taxon>
        <taxon>Rhizobium</taxon>
    </lineage>
</organism>
<name>A0A060I7A1_RHIET</name>
<feature type="domain" description="SIS" evidence="1">
    <location>
        <begin position="25"/>
        <end position="191"/>
    </location>
</feature>
<evidence type="ECO:0000313" key="3">
    <source>
        <dbReference type="Proteomes" id="UP000027180"/>
    </source>
</evidence>
<dbReference type="InterPro" id="IPR050099">
    <property type="entry name" value="SIS_GmhA/DiaA_subfam"/>
</dbReference>
<dbReference type="GO" id="GO:0097367">
    <property type="term" value="F:carbohydrate derivative binding"/>
    <property type="evidence" value="ECO:0007669"/>
    <property type="project" value="InterPro"/>
</dbReference>
<dbReference type="EMBL" id="CP006986">
    <property type="protein sequence ID" value="AIC27436.1"/>
    <property type="molecule type" value="Genomic_DNA"/>
</dbReference>
<dbReference type="PANTHER" id="PTHR30390">
    <property type="entry name" value="SEDOHEPTULOSE 7-PHOSPHATE ISOMERASE / DNAA INITIATOR-ASSOCIATING FACTOR FOR REPLICATION INITIATION"/>
    <property type="match status" value="1"/>
</dbReference>
<gene>
    <name evidence="2" type="primary">gmhA</name>
    <name evidence="2" type="ORF">IE4771_CH02329</name>
</gene>
<reference evidence="2 3" key="1">
    <citation type="submission" date="2013-12" db="EMBL/GenBank/DDBJ databases">
        <title>Complete genome sequence of Rhizobium etli bv. mimosae IE4771.</title>
        <authorList>
            <person name="Bustos P."/>
            <person name="Santamaria R.I."/>
            <person name="Lozano L."/>
            <person name="Ormeno-Orrillo E."/>
            <person name="Rogel M.A."/>
            <person name="Romero D."/>
            <person name="Cevallos M.A."/>
            <person name="Martinez-Romero E."/>
            <person name="Gonzalez V."/>
        </authorList>
    </citation>
    <scope>NUCLEOTIDE SEQUENCE [LARGE SCALE GENOMIC DNA]</scope>
    <source>
        <strain evidence="2 3">IE4771</strain>
    </source>
</reference>
<evidence type="ECO:0000313" key="2">
    <source>
        <dbReference type="EMBL" id="AIC27436.1"/>
    </source>
</evidence>
<dbReference type="AlphaFoldDB" id="A0A060I7A1"/>
<dbReference type="RefSeq" id="WP_051649853.1">
    <property type="nucleotide sequence ID" value="NZ_CP006986.1"/>
</dbReference>
<evidence type="ECO:0000259" key="1">
    <source>
        <dbReference type="PROSITE" id="PS51464"/>
    </source>
</evidence>
<dbReference type="Gene3D" id="3.40.50.10490">
    <property type="entry name" value="Glucose-6-phosphate isomerase like protein, domain 1"/>
    <property type="match status" value="1"/>
</dbReference>
<dbReference type="HOGENOM" id="CLU_080999_1_1_5"/>
<dbReference type="PROSITE" id="PS51464">
    <property type="entry name" value="SIS"/>
    <property type="match status" value="1"/>
</dbReference>
<dbReference type="Proteomes" id="UP000027180">
    <property type="component" value="Chromosome"/>
</dbReference>
<dbReference type="KEGG" id="rei:IE4771_CH02329"/>
<dbReference type="InterPro" id="IPR001347">
    <property type="entry name" value="SIS_dom"/>
</dbReference>
<dbReference type="GO" id="GO:1901135">
    <property type="term" value="P:carbohydrate derivative metabolic process"/>
    <property type="evidence" value="ECO:0007669"/>
    <property type="project" value="InterPro"/>
</dbReference>
<dbReference type="Pfam" id="PF13580">
    <property type="entry name" value="SIS_2"/>
    <property type="match status" value="1"/>
</dbReference>
<accession>A0A060I7A1</accession>
<dbReference type="OrthoDB" id="9810929at2"/>
<dbReference type="EC" id="5.3.1.28" evidence="2"/>
<sequence>MNPNTYVSAVQNALTQTDITALDNVVEIFKTAFWKHRQIFVFGNGASAALASHMATDAGKLLIVDNGAGGRTRLRIQSLNDNCAWLTAIGNDIGYDDVFTEQLANYLRPEDVVVGISGSGGSPNVLRALEFAKSRGATLVGFTSARSSAEKMAGLCDVCLRAPLEMMEQIEDLHVIYHHIIVRGVYDAITRQEVVKTGAEAPS</sequence>
<dbReference type="CDD" id="cd05006">
    <property type="entry name" value="SIS_GmhA"/>
    <property type="match status" value="1"/>
</dbReference>
<dbReference type="SUPFAM" id="SSF53697">
    <property type="entry name" value="SIS domain"/>
    <property type="match status" value="1"/>
</dbReference>
<dbReference type="InterPro" id="IPR035461">
    <property type="entry name" value="GmhA/DiaA"/>
</dbReference>
<dbReference type="GO" id="GO:0016853">
    <property type="term" value="F:isomerase activity"/>
    <property type="evidence" value="ECO:0007669"/>
    <property type="project" value="UniProtKB-KW"/>
</dbReference>
<dbReference type="PANTHER" id="PTHR30390:SF8">
    <property type="entry name" value="SUGAR ISOMERASE (SIS)"/>
    <property type="match status" value="1"/>
</dbReference>
<keyword evidence="2" id="KW-0413">Isomerase</keyword>
<dbReference type="InterPro" id="IPR046348">
    <property type="entry name" value="SIS_dom_sf"/>
</dbReference>